<protein>
    <submittedName>
        <fullName evidence="1">Uncharacterized protein</fullName>
    </submittedName>
</protein>
<evidence type="ECO:0000313" key="2">
    <source>
        <dbReference type="Proteomes" id="UP000094828"/>
    </source>
</evidence>
<keyword evidence="2" id="KW-1185">Reference proteome</keyword>
<comment type="caution">
    <text evidence="1">The sequence shown here is derived from an EMBL/GenBank/DDBJ whole genome shotgun (WGS) entry which is preliminary data.</text>
</comment>
<dbReference type="Proteomes" id="UP000094828">
    <property type="component" value="Unassembled WGS sequence"/>
</dbReference>
<name>A0A1C3EAA7_9PLAN</name>
<proteinExistence type="predicted"/>
<dbReference type="EMBL" id="LYDR01000113">
    <property type="protein sequence ID" value="ODA30187.1"/>
    <property type="molecule type" value="Genomic_DNA"/>
</dbReference>
<accession>A0A1C3EAA7</accession>
<gene>
    <name evidence="1" type="ORF">A6X21_06070</name>
</gene>
<reference evidence="1 2" key="1">
    <citation type="submission" date="2016-05" db="EMBL/GenBank/DDBJ databases">
        <title>Genomic and physiological characterization of Planctopirus sp. isolated from fresh water lake.</title>
        <authorList>
            <person name="Subhash Y."/>
            <person name="Ramana C."/>
        </authorList>
    </citation>
    <scope>NUCLEOTIDE SEQUENCE [LARGE SCALE GENOMIC DNA]</scope>
    <source>
        <strain evidence="1 2">JC280</strain>
    </source>
</reference>
<dbReference type="AlphaFoldDB" id="A0A1C3EAA7"/>
<organism evidence="1 2">
    <name type="scientific">Planctopirus hydrillae</name>
    <dbReference type="NCBI Taxonomy" id="1841610"/>
    <lineage>
        <taxon>Bacteria</taxon>
        <taxon>Pseudomonadati</taxon>
        <taxon>Planctomycetota</taxon>
        <taxon>Planctomycetia</taxon>
        <taxon>Planctomycetales</taxon>
        <taxon>Planctomycetaceae</taxon>
        <taxon>Planctopirus</taxon>
    </lineage>
</organism>
<sequence length="143" mass="15832">MTLLKACGRRIHAYIAIELWAHEEIRPQPPTGVTYQQDAHGAASCCRATAQQPGHKLAGPPLGDDDTNPFEETCLPKAASMAQHRRLWAHGESCRAMMTQRPGEVWFGPSGDPSGEQNKPVQVRYLGTFYGLLPWLSHVNLDE</sequence>
<evidence type="ECO:0000313" key="1">
    <source>
        <dbReference type="EMBL" id="ODA30187.1"/>
    </source>
</evidence>